<reference evidence="5" key="1">
    <citation type="submission" date="2016-04" db="EMBL/GenBank/DDBJ databases">
        <authorList>
            <person name="Chen L."/>
            <person name="Zhuang W."/>
            <person name="Wang G."/>
        </authorList>
    </citation>
    <scope>NUCLEOTIDE SEQUENCE [LARGE SCALE GENOMIC DNA]</scope>
    <source>
        <strain evidence="5">208</strain>
    </source>
</reference>
<protein>
    <recommendedName>
        <fullName evidence="3">Response regulatory domain-containing protein</fullName>
    </recommendedName>
</protein>
<keyword evidence="5" id="KW-1185">Reference proteome</keyword>
<dbReference type="Proteomes" id="UP000192276">
    <property type="component" value="Unassembled WGS sequence"/>
</dbReference>
<dbReference type="Pfam" id="PF00072">
    <property type="entry name" value="Response_reg"/>
    <property type="match status" value="1"/>
</dbReference>
<proteinExistence type="predicted"/>
<dbReference type="AlphaFoldDB" id="A0A1V9FV67"/>
<keyword evidence="1 2" id="KW-0597">Phosphoprotein</keyword>
<feature type="modified residue" description="4-aspartylphosphate" evidence="2">
    <location>
        <position position="55"/>
    </location>
</feature>
<feature type="domain" description="Response regulatory" evidence="3">
    <location>
        <begin position="4"/>
        <end position="122"/>
    </location>
</feature>
<dbReference type="PROSITE" id="PS50110">
    <property type="entry name" value="RESPONSE_REGULATORY"/>
    <property type="match status" value="1"/>
</dbReference>
<comment type="caution">
    <text evidence="4">The sequence shown here is derived from an EMBL/GenBank/DDBJ whole genome shotgun (WGS) entry which is preliminary data.</text>
</comment>
<organism evidence="4 5">
    <name type="scientific">Niastella populi</name>
    <dbReference type="NCBI Taxonomy" id="550983"/>
    <lineage>
        <taxon>Bacteria</taxon>
        <taxon>Pseudomonadati</taxon>
        <taxon>Bacteroidota</taxon>
        <taxon>Chitinophagia</taxon>
        <taxon>Chitinophagales</taxon>
        <taxon>Chitinophagaceae</taxon>
        <taxon>Niastella</taxon>
    </lineage>
</organism>
<sequence length="128" mass="14327">MKKHIFVIDDDEDEIQLISAALNKLKADCKCTWAKSGEQALEQLQYLKPDVIFVDYNMGGMNGIECLQAIRKLPGCSHVPVILHSSLMTDQICSKALRLGANQCLQKTNSFDKLMMILRPFTLTTLPA</sequence>
<dbReference type="STRING" id="550983.A4R26_18395"/>
<dbReference type="GO" id="GO:0000160">
    <property type="term" value="P:phosphorelay signal transduction system"/>
    <property type="evidence" value="ECO:0007669"/>
    <property type="project" value="InterPro"/>
</dbReference>
<evidence type="ECO:0000259" key="3">
    <source>
        <dbReference type="PROSITE" id="PS50110"/>
    </source>
</evidence>
<evidence type="ECO:0000313" key="5">
    <source>
        <dbReference type="Proteomes" id="UP000192276"/>
    </source>
</evidence>
<dbReference type="InterPro" id="IPR001789">
    <property type="entry name" value="Sig_transdc_resp-reg_receiver"/>
</dbReference>
<dbReference type="RefSeq" id="WP_165760243.1">
    <property type="nucleotide sequence ID" value="NZ_LWBP01000123.1"/>
</dbReference>
<evidence type="ECO:0000313" key="4">
    <source>
        <dbReference type="EMBL" id="OQP62244.1"/>
    </source>
</evidence>
<dbReference type="InterPro" id="IPR050595">
    <property type="entry name" value="Bact_response_regulator"/>
</dbReference>
<dbReference type="InterPro" id="IPR011006">
    <property type="entry name" value="CheY-like_superfamily"/>
</dbReference>
<dbReference type="EMBL" id="LWBP01000123">
    <property type="protein sequence ID" value="OQP62244.1"/>
    <property type="molecule type" value="Genomic_DNA"/>
</dbReference>
<accession>A0A1V9FV67</accession>
<dbReference type="PANTHER" id="PTHR44591:SF3">
    <property type="entry name" value="RESPONSE REGULATORY DOMAIN-CONTAINING PROTEIN"/>
    <property type="match status" value="1"/>
</dbReference>
<dbReference type="PANTHER" id="PTHR44591">
    <property type="entry name" value="STRESS RESPONSE REGULATOR PROTEIN 1"/>
    <property type="match status" value="1"/>
</dbReference>
<dbReference type="SMART" id="SM00448">
    <property type="entry name" value="REC"/>
    <property type="match status" value="1"/>
</dbReference>
<gene>
    <name evidence="4" type="ORF">A4R26_18395</name>
</gene>
<dbReference type="CDD" id="cd00156">
    <property type="entry name" value="REC"/>
    <property type="match status" value="1"/>
</dbReference>
<name>A0A1V9FV67_9BACT</name>
<evidence type="ECO:0000256" key="1">
    <source>
        <dbReference type="ARBA" id="ARBA00022553"/>
    </source>
</evidence>
<dbReference type="Gene3D" id="3.40.50.2300">
    <property type="match status" value="1"/>
</dbReference>
<evidence type="ECO:0000256" key="2">
    <source>
        <dbReference type="PROSITE-ProRule" id="PRU00169"/>
    </source>
</evidence>
<dbReference type="SUPFAM" id="SSF52172">
    <property type="entry name" value="CheY-like"/>
    <property type="match status" value="1"/>
</dbReference>